<feature type="chain" id="PRO_5041035483" evidence="2">
    <location>
        <begin position="17"/>
        <end position="70"/>
    </location>
</feature>
<keyword evidence="2" id="KW-0732">Signal</keyword>
<feature type="region of interest" description="Disordered" evidence="1">
    <location>
        <begin position="49"/>
        <end position="70"/>
    </location>
</feature>
<protein>
    <submittedName>
        <fullName evidence="5">RxLR effector candidate protein</fullName>
    </submittedName>
</protein>
<dbReference type="AlphaFoldDB" id="A0A068WSE3"/>
<feature type="signal peptide" evidence="2">
    <location>
        <begin position="1"/>
        <end position="16"/>
    </location>
</feature>
<dbReference type="Proteomes" id="UP000492820">
    <property type="component" value="Unassembled WGS sequence"/>
</dbReference>
<evidence type="ECO:0000313" key="3">
    <source>
        <dbReference type="EMBL" id="CDS22721.1"/>
    </source>
</evidence>
<dbReference type="EMBL" id="LK028587">
    <property type="protein sequence ID" value="CDS22721.1"/>
    <property type="molecule type" value="Genomic_DNA"/>
</dbReference>
<evidence type="ECO:0000256" key="2">
    <source>
        <dbReference type="SAM" id="SignalP"/>
    </source>
</evidence>
<sequence length="70" mass="7733">MRSHMSLVCLLPIAFASNLVSPAAVPDVEAARKPKADRFGISDPLEGKEVAEAREEEEGRGVVRRSRRSW</sequence>
<name>A0A068WSE3_ECHGR</name>
<gene>
    <name evidence="3" type="ORF">EgrG_002032800</name>
</gene>
<accession>A0A068WSE3</accession>
<evidence type="ECO:0000313" key="4">
    <source>
        <dbReference type="Proteomes" id="UP000492820"/>
    </source>
</evidence>
<organism evidence="3">
    <name type="scientific">Echinococcus granulosus</name>
    <name type="common">Hydatid tapeworm</name>
    <dbReference type="NCBI Taxonomy" id="6210"/>
    <lineage>
        <taxon>Eukaryota</taxon>
        <taxon>Metazoa</taxon>
        <taxon>Spiralia</taxon>
        <taxon>Lophotrochozoa</taxon>
        <taxon>Platyhelminthes</taxon>
        <taxon>Cestoda</taxon>
        <taxon>Eucestoda</taxon>
        <taxon>Cyclophyllidea</taxon>
        <taxon>Taeniidae</taxon>
        <taxon>Echinococcus</taxon>
        <taxon>Echinococcus granulosus group</taxon>
    </lineage>
</organism>
<feature type="compositionally biased region" description="Basic and acidic residues" evidence="1">
    <location>
        <begin position="49"/>
        <end position="61"/>
    </location>
</feature>
<reference evidence="3 4" key="1">
    <citation type="journal article" date="2013" name="Nature">
        <title>The genomes of four tapeworm species reveal adaptations to parasitism.</title>
        <authorList>
            <person name="Tsai I.J."/>
            <person name="Zarowiecki M."/>
            <person name="Holroyd N."/>
            <person name="Garciarrubio A."/>
            <person name="Sanchez-Flores A."/>
            <person name="Brooks K.L."/>
            <person name="Tracey A."/>
            <person name="Bobes R.J."/>
            <person name="Fragoso G."/>
            <person name="Sciutto E."/>
            <person name="Aslett M."/>
            <person name="Beasley H."/>
            <person name="Bennett H.M."/>
            <person name="Cai J."/>
            <person name="Camicia F."/>
            <person name="Clark R."/>
            <person name="Cucher M."/>
            <person name="De Silva N."/>
            <person name="Day T.A."/>
            <person name="Deplazes P."/>
            <person name="Estrada K."/>
            <person name="Fernandez C."/>
            <person name="Holland P.W."/>
            <person name="Hou J."/>
            <person name="Hu S."/>
            <person name="Huckvale T."/>
            <person name="Hung S.S."/>
            <person name="Kamenetzky L."/>
            <person name="Keane J.A."/>
            <person name="Kiss F."/>
            <person name="Koziol U."/>
            <person name="Lambert O."/>
            <person name="Liu K."/>
            <person name="Luo X."/>
            <person name="Luo Y."/>
            <person name="Macchiaroli N."/>
            <person name="Nichol S."/>
            <person name="Paps J."/>
            <person name="Parkinson J."/>
            <person name="Pouchkina-Stantcheva N."/>
            <person name="Riddiford N."/>
            <person name="Rosenzvit M."/>
            <person name="Salinas G."/>
            <person name="Wasmuth J.D."/>
            <person name="Zamanian M."/>
            <person name="Zheng Y."/>
            <person name="Cai X."/>
            <person name="Soberon X."/>
            <person name="Olson P.D."/>
            <person name="Laclette J.P."/>
            <person name="Brehm K."/>
            <person name="Berriman M."/>
            <person name="Garciarrubio A."/>
            <person name="Bobes R.J."/>
            <person name="Fragoso G."/>
            <person name="Sanchez-Flores A."/>
            <person name="Estrada K."/>
            <person name="Cevallos M.A."/>
            <person name="Morett E."/>
            <person name="Gonzalez V."/>
            <person name="Portillo T."/>
            <person name="Ochoa-Leyva A."/>
            <person name="Jose M.V."/>
            <person name="Sciutto E."/>
            <person name="Landa A."/>
            <person name="Jimenez L."/>
            <person name="Valdes V."/>
            <person name="Carrero J.C."/>
            <person name="Larralde C."/>
            <person name="Morales-Montor J."/>
            <person name="Limon-Lason J."/>
            <person name="Soberon X."/>
            <person name="Laclette J.P."/>
        </authorList>
    </citation>
    <scope>NUCLEOTIDE SEQUENCE [LARGE SCALE GENOMIC DNA]</scope>
</reference>
<evidence type="ECO:0000256" key="1">
    <source>
        <dbReference type="SAM" id="MobiDB-lite"/>
    </source>
</evidence>
<reference evidence="3" key="2">
    <citation type="submission" date="2014-06" db="EMBL/GenBank/DDBJ databases">
        <authorList>
            <person name="Aslett M."/>
        </authorList>
    </citation>
    <scope>NUCLEOTIDE SEQUENCE</scope>
</reference>
<evidence type="ECO:0000313" key="5">
    <source>
        <dbReference type="WBParaSite" id="EgrG_002032800"/>
    </source>
</evidence>
<reference evidence="5" key="3">
    <citation type="submission" date="2020-10" db="UniProtKB">
        <authorList>
            <consortium name="WormBaseParasite"/>
        </authorList>
    </citation>
    <scope>IDENTIFICATION</scope>
</reference>
<dbReference type="WBParaSite" id="EgrG_002032800">
    <property type="protein sequence ID" value="EgrG_002032800"/>
    <property type="gene ID" value="EgrG_002032800"/>
</dbReference>
<proteinExistence type="predicted"/>